<name>A0ABN8LD90_9CNID</name>
<evidence type="ECO:0000256" key="1">
    <source>
        <dbReference type="SAM" id="MobiDB-lite"/>
    </source>
</evidence>
<proteinExistence type="predicted"/>
<organism evidence="2 3">
    <name type="scientific">Porites evermanni</name>
    <dbReference type="NCBI Taxonomy" id="104178"/>
    <lineage>
        <taxon>Eukaryota</taxon>
        <taxon>Metazoa</taxon>
        <taxon>Cnidaria</taxon>
        <taxon>Anthozoa</taxon>
        <taxon>Hexacorallia</taxon>
        <taxon>Scleractinia</taxon>
        <taxon>Fungiina</taxon>
        <taxon>Poritidae</taxon>
        <taxon>Porites</taxon>
    </lineage>
</organism>
<dbReference type="EMBL" id="CALNXI010000003">
    <property type="protein sequence ID" value="CAH3013861.1"/>
    <property type="molecule type" value="Genomic_DNA"/>
</dbReference>
<evidence type="ECO:0000313" key="2">
    <source>
        <dbReference type="EMBL" id="CAH3013861.1"/>
    </source>
</evidence>
<protein>
    <submittedName>
        <fullName evidence="2">Uncharacterized protein</fullName>
    </submittedName>
</protein>
<feature type="region of interest" description="Disordered" evidence="1">
    <location>
        <begin position="88"/>
        <end position="109"/>
    </location>
</feature>
<keyword evidence="3" id="KW-1185">Reference proteome</keyword>
<dbReference type="Proteomes" id="UP001159427">
    <property type="component" value="Unassembled WGS sequence"/>
</dbReference>
<reference evidence="2 3" key="1">
    <citation type="submission" date="2022-05" db="EMBL/GenBank/DDBJ databases">
        <authorList>
            <consortium name="Genoscope - CEA"/>
            <person name="William W."/>
        </authorList>
    </citation>
    <scope>NUCLEOTIDE SEQUENCE [LARGE SCALE GENOMIC DNA]</scope>
</reference>
<comment type="caution">
    <text evidence="2">The sequence shown here is derived from an EMBL/GenBank/DDBJ whole genome shotgun (WGS) entry which is preliminary data.</text>
</comment>
<evidence type="ECO:0000313" key="3">
    <source>
        <dbReference type="Proteomes" id="UP001159427"/>
    </source>
</evidence>
<sequence>MSVCDSASVDIESNGTIAAGEMATLSETDFPPCNTQANSTVLEAFPIKSGYVTKGSKATNLPLDDEVEFRGELWNGQGLASTDETVIENPNLESASAGTTSIGEKRERK</sequence>
<feature type="compositionally biased region" description="Polar residues" evidence="1">
    <location>
        <begin position="91"/>
        <end position="102"/>
    </location>
</feature>
<gene>
    <name evidence="2" type="ORF">PEVE_00022504</name>
</gene>
<accession>A0ABN8LD90</accession>